<reference evidence="1" key="1">
    <citation type="submission" date="2023-03" db="EMBL/GenBank/DDBJ databases">
        <title>Massive genome expansion in bonnet fungi (Mycena s.s.) driven by repeated elements and novel gene families across ecological guilds.</title>
        <authorList>
            <consortium name="Lawrence Berkeley National Laboratory"/>
            <person name="Harder C.B."/>
            <person name="Miyauchi S."/>
            <person name="Viragh M."/>
            <person name="Kuo A."/>
            <person name="Thoen E."/>
            <person name="Andreopoulos B."/>
            <person name="Lu D."/>
            <person name="Skrede I."/>
            <person name="Drula E."/>
            <person name="Henrissat B."/>
            <person name="Morin E."/>
            <person name="Kohler A."/>
            <person name="Barry K."/>
            <person name="LaButti K."/>
            <person name="Morin E."/>
            <person name="Salamov A."/>
            <person name="Lipzen A."/>
            <person name="Mereny Z."/>
            <person name="Hegedus B."/>
            <person name="Baldrian P."/>
            <person name="Stursova M."/>
            <person name="Weitz H."/>
            <person name="Taylor A."/>
            <person name="Grigoriev I.V."/>
            <person name="Nagy L.G."/>
            <person name="Martin F."/>
            <person name="Kauserud H."/>
        </authorList>
    </citation>
    <scope>NUCLEOTIDE SEQUENCE</scope>
    <source>
        <strain evidence="1">9144</strain>
    </source>
</reference>
<protein>
    <submittedName>
        <fullName evidence="1">Uncharacterized protein</fullName>
    </submittedName>
</protein>
<evidence type="ECO:0000313" key="1">
    <source>
        <dbReference type="EMBL" id="KAJ7211394.1"/>
    </source>
</evidence>
<gene>
    <name evidence="1" type="ORF">GGX14DRAFT_624653</name>
</gene>
<dbReference type="EMBL" id="JARJCW010000026">
    <property type="protein sequence ID" value="KAJ7211394.1"/>
    <property type="molecule type" value="Genomic_DNA"/>
</dbReference>
<accession>A0AAD6YB93</accession>
<name>A0AAD6YB93_9AGAR</name>
<comment type="caution">
    <text evidence="1">The sequence shown here is derived from an EMBL/GenBank/DDBJ whole genome shotgun (WGS) entry which is preliminary data.</text>
</comment>
<sequence length="231" mass="25237">MGKGPGLLQEIHDRNGVVFWTSEEACRRCMQITTHIGGERELRRAEALFPHSVILTAAAEAQFWRDSRYPPKFIPLFPARLYLMPPHPRFLRALTKVCRDVLQSAPAANGHVGDKDGGPVKIAVVAAHGEERDGAGWTVLTTTKSSVKCCGRCGRCGWPAVGWRGPIDSDAASYAVAGRSENLLNDAECMRGLPIPVMTYTLTPARAEIIWDQQVNDSNAPPLYAVTCLKG</sequence>
<organism evidence="1 2">
    <name type="scientific">Mycena pura</name>
    <dbReference type="NCBI Taxonomy" id="153505"/>
    <lineage>
        <taxon>Eukaryota</taxon>
        <taxon>Fungi</taxon>
        <taxon>Dikarya</taxon>
        <taxon>Basidiomycota</taxon>
        <taxon>Agaricomycotina</taxon>
        <taxon>Agaricomycetes</taxon>
        <taxon>Agaricomycetidae</taxon>
        <taxon>Agaricales</taxon>
        <taxon>Marasmiineae</taxon>
        <taxon>Mycenaceae</taxon>
        <taxon>Mycena</taxon>
    </lineage>
</organism>
<dbReference type="AlphaFoldDB" id="A0AAD6YB93"/>
<evidence type="ECO:0000313" key="2">
    <source>
        <dbReference type="Proteomes" id="UP001219525"/>
    </source>
</evidence>
<keyword evidence="2" id="KW-1185">Reference proteome</keyword>
<dbReference type="Proteomes" id="UP001219525">
    <property type="component" value="Unassembled WGS sequence"/>
</dbReference>
<proteinExistence type="predicted"/>